<sequence>MSCVPVFDLDGSDSTDFDTAASDLSHNDRIKSGTGIDYFTNFDDFMFAIKSGMLKGPFLGGFDVGRSQDSSEVVFIEEDPKTRMQIVRCNITFKNTRFPEQRSEVTKMVNALDGILIKFGIDNNGIGMNIAEDIEDISYELVEKLPFNNNAWKEEACRRFRYRMEYNENDTKAINLPLDRQLLSHIHSIKRILLPGGQWRFDASKGEKHHGDKYWATVAASEMGHPIIEGERLSSFDSRIGKDMSKGKSKKSIDIAVPELNNVMRFNPWGTVPGIGFHNIPAPNMSSAIVLLHARKGKNCGIVSLLKYI</sequence>
<reference evidence="1" key="1">
    <citation type="journal article" date="2014" name="Front. Microbiol.">
        <title>High frequency of phylogenetically diverse reductive dehalogenase-homologous genes in deep subseafloor sedimentary metagenomes.</title>
        <authorList>
            <person name="Kawai M."/>
            <person name="Futagami T."/>
            <person name="Toyoda A."/>
            <person name="Takaki Y."/>
            <person name="Nishi S."/>
            <person name="Hori S."/>
            <person name="Arai W."/>
            <person name="Tsubouchi T."/>
            <person name="Morono Y."/>
            <person name="Uchiyama I."/>
            <person name="Ito T."/>
            <person name="Fujiyama A."/>
            <person name="Inagaki F."/>
            <person name="Takami H."/>
        </authorList>
    </citation>
    <scope>NUCLEOTIDE SEQUENCE</scope>
    <source>
        <strain evidence="1">Expedition CK06-06</strain>
    </source>
</reference>
<evidence type="ECO:0000313" key="1">
    <source>
        <dbReference type="EMBL" id="GAG80287.1"/>
    </source>
</evidence>
<proteinExistence type="predicted"/>
<organism evidence="1">
    <name type="scientific">marine sediment metagenome</name>
    <dbReference type="NCBI Taxonomy" id="412755"/>
    <lineage>
        <taxon>unclassified sequences</taxon>
        <taxon>metagenomes</taxon>
        <taxon>ecological metagenomes</taxon>
    </lineage>
</organism>
<comment type="caution">
    <text evidence="1">The sequence shown here is derived from an EMBL/GenBank/DDBJ whole genome shotgun (WGS) entry which is preliminary data.</text>
</comment>
<gene>
    <name evidence="1" type="ORF">S01H4_23752</name>
</gene>
<dbReference type="EMBL" id="BART01011062">
    <property type="protein sequence ID" value="GAG80287.1"/>
    <property type="molecule type" value="Genomic_DNA"/>
</dbReference>
<name>X1BGF0_9ZZZZ</name>
<dbReference type="Gene3D" id="3.30.420.240">
    <property type="match status" value="1"/>
</dbReference>
<dbReference type="AlphaFoldDB" id="X1BGF0"/>
<protein>
    <submittedName>
        <fullName evidence="1">Uncharacterized protein</fullName>
    </submittedName>
</protein>
<accession>X1BGF0</accession>
<feature type="non-terminal residue" evidence="1">
    <location>
        <position position="309"/>
    </location>
</feature>